<protein>
    <submittedName>
        <fullName evidence="4">Uncharacterized protein</fullName>
    </submittedName>
</protein>
<feature type="chain" id="PRO_5043053941" evidence="3">
    <location>
        <begin position="16"/>
        <end position="397"/>
    </location>
</feature>
<dbReference type="PANTHER" id="PTHR33476">
    <property type="entry name" value="EMB|CAB62613.1"/>
    <property type="match status" value="1"/>
</dbReference>
<sequence>MWHLLLAVAVAGSTGFVTKHFLTPRNNTTTTDENADLHNLNAFVLHESESGSTSQTQHRDGVFTFSSSKSPTQDGPRSRPKSKKSRASRNGVRVSKVEDVRLKKRKTVKNVSSKAPVCSSKENSLFGWGMSFGIICMMSAGKAEINKLNKTMDETVKLLQELKSEHNRRKLSCAPQNFDSVGNCKANDRHEVMLNKTNSELRHTGVKIWSPGVNDSGECGSSALTEEPEPQGYEMDQLEAELELELQKLSGCTIDSTCHEEIKPKLDELENPEEGYHGTDDWNLNYSKSHAVSASELHHKLNRLLIEQQENQIMELESELNQAQSNLHEKEAELQALKDCVNRLTELSLSTVSDDETLALTDSKGTNGGNNNMNSESKPSVVRTKRPLDSESCSYYM</sequence>
<feature type="compositionally biased region" description="Basic residues" evidence="2">
    <location>
        <begin position="78"/>
        <end position="87"/>
    </location>
</feature>
<evidence type="ECO:0000313" key="5">
    <source>
        <dbReference type="Proteomes" id="UP001367508"/>
    </source>
</evidence>
<dbReference type="GO" id="GO:0008356">
    <property type="term" value="P:asymmetric cell division"/>
    <property type="evidence" value="ECO:0007669"/>
    <property type="project" value="InterPro"/>
</dbReference>
<evidence type="ECO:0000313" key="4">
    <source>
        <dbReference type="EMBL" id="KAK7345593.1"/>
    </source>
</evidence>
<dbReference type="InterPro" id="IPR040348">
    <property type="entry name" value="POLAR-like"/>
</dbReference>
<name>A0AAN9M5F4_CANGL</name>
<keyword evidence="3" id="KW-0732">Signal</keyword>
<evidence type="ECO:0000256" key="3">
    <source>
        <dbReference type="SAM" id="SignalP"/>
    </source>
</evidence>
<feature type="compositionally biased region" description="Polar residues" evidence="2">
    <location>
        <begin position="64"/>
        <end position="75"/>
    </location>
</feature>
<feature type="compositionally biased region" description="Polar residues" evidence="2">
    <location>
        <begin position="363"/>
        <end position="378"/>
    </location>
</feature>
<keyword evidence="1" id="KW-0175">Coiled coil</keyword>
<dbReference type="AlphaFoldDB" id="A0AAN9M5F4"/>
<feature type="coiled-coil region" evidence="1">
    <location>
        <begin position="299"/>
        <end position="347"/>
    </location>
</feature>
<evidence type="ECO:0000256" key="1">
    <source>
        <dbReference type="SAM" id="Coils"/>
    </source>
</evidence>
<feature type="region of interest" description="Disordered" evidence="2">
    <location>
        <begin position="358"/>
        <end position="397"/>
    </location>
</feature>
<dbReference type="Proteomes" id="UP001367508">
    <property type="component" value="Unassembled WGS sequence"/>
</dbReference>
<evidence type="ECO:0000256" key="2">
    <source>
        <dbReference type="SAM" id="MobiDB-lite"/>
    </source>
</evidence>
<reference evidence="4 5" key="1">
    <citation type="submission" date="2024-01" db="EMBL/GenBank/DDBJ databases">
        <title>The genomes of 5 underutilized Papilionoideae crops provide insights into root nodulation and disease resistanc.</title>
        <authorList>
            <person name="Jiang F."/>
        </authorList>
    </citation>
    <scope>NUCLEOTIDE SEQUENCE [LARGE SCALE GENOMIC DNA]</scope>
    <source>
        <strain evidence="4">LVBAO_FW01</strain>
        <tissue evidence="4">Leaves</tissue>
    </source>
</reference>
<dbReference type="EMBL" id="JAYMYQ010000003">
    <property type="protein sequence ID" value="KAK7345593.1"/>
    <property type="molecule type" value="Genomic_DNA"/>
</dbReference>
<organism evidence="4 5">
    <name type="scientific">Canavalia gladiata</name>
    <name type="common">Sword bean</name>
    <name type="synonym">Dolichos gladiatus</name>
    <dbReference type="NCBI Taxonomy" id="3824"/>
    <lineage>
        <taxon>Eukaryota</taxon>
        <taxon>Viridiplantae</taxon>
        <taxon>Streptophyta</taxon>
        <taxon>Embryophyta</taxon>
        <taxon>Tracheophyta</taxon>
        <taxon>Spermatophyta</taxon>
        <taxon>Magnoliopsida</taxon>
        <taxon>eudicotyledons</taxon>
        <taxon>Gunneridae</taxon>
        <taxon>Pentapetalae</taxon>
        <taxon>rosids</taxon>
        <taxon>fabids</taxon>
        <taxon>Fabales</taxon>
        <taxon>Fabaceae</taxon>
        <taxon>Papilionoideae</taxon>
        <taxon>50 kb inversion clade</taxon>
        <taxon>NPAAA clade</taxon>
        <taxon>indigoferoid/millettioid clade</taxon>
        <taxon>Phaseoleae</taxon>
        <taxon>Canavalia</taxon>
    </lineage>
</organism>
<gene>
    <name evidence="4" type="ORF">VNO77_16199</name>
</gene>
<dbReference type="PANTHER" id="PTHR33476:SF4">
    <property type="entry name" value="POLAR LOCALIZATION DURING ASYMMETRIC DIVISION AND PROTEIN"/>
    <property type="match status" value="1"/>
</dbReference>
<accession>A0AAN9M5F4</accession>
<feature type="signal peptide" evidence="3">
    <location>
        <begin position="1"/>
        <end position="15"/>
    </location>
</feature>
<comment type="caution">
    <text evidence="4">The sequence shown here is derived from an EMBL/GenBank/DDBJ whole genome shotgun (WGS) entry which is preliminary data.</text>
</comment>
<keyword evidence="5" id="KW-1185">Reference proteome</keyword>
<proteinExistence type="predicted"/>
<feature type="region of interest" description="Disordered" evidence="2">
    <location>
        <begin position="48"/>
        <end position="94"/>
    </location>
</feature>